<evidence type="ECO:0000313" key="2">
    <source>
        <dbReference type="EMBL" id="CAD7408689.1"/>
    </source>
</evidence>
<organism evidence="2">
    <name type="scientific">Timema poppense</name>
    <name type="common">Walking stick</name>
    <dbReference type="NCBI Taxonomy" id="170557"/>
    <lineage>
        <taxon>Eukaryota</taxon>
        <taxon>Metazoa</taxon>
        <taxon>Ecdysozoa</taxon>
        <taxon>Arthropoda</taxon>
        <taxon>Hexapoda</taxon>
        <taxon>Insecta</taxon>
        <taxon>Pterygota</taxon>
        <taxon>Neoptera</taxon>
        <taxon>Polyneoptera</taxon>
        <taxon>Phasmatodea</taxon>
        <taxon>Timematodea</taxon>
        <taxon>Timematoidea</taxon>
        <taxon>Timematidae</taxon>
        <taxon>Timema</taxon>
    </lineage>
</organism>
<evidence type="ECO:0000256" key="1">
    <source>
        <dbReference type="SAM" id="MobiDB-lite"/>
    </source>
</evidence>
<sequence length="171" mass="19815">MRSYLNKEVADPVYKTEINGRRISCADHMTPSILKCWQYLRQHAEITRIMSAQVEQQPVKVGSTDDKNLHQGKGPPKEFDKPRRKSAIGTTGPFPKKNKHETDGRNFKFGRKRAQSFTTGNGKFFPPYKRRKKEGHIIPPTKFLLGGNIYDPLNLNSLQDEEINRLVFYYF</sequence>
<protein>
    <submittedName>
        <fullName evidence="2">Uncharacterized protein</fullName>
    </submittedName>
</protein>
<reference evidence="2" key="1">
    <citation type="submission" date="2020-11" db="EMBL/GenBank/DDBJ databases">
        <authorList>
            <person name="Tran Van P."/>
        </authorList>
    </citation>
    <scope>NUCLEOTIDE SEQUENCE</scope>
</reference>
<proteinExistence type="predicted"/>
<feature type="compositionally biased region" description="Basic and acidic residues" evidence="1">
    <location>
        <begin position="63"/>
        <end position="81"/>
    </location>
</feature>
<dbReference type="AlphaFoldDB" id="A0A7R9D5U2"/>
<dbReference type="EMBL" id="OD003829">
    <property type="protein sequence ID" value="CAD7408689.1"/>
    <property type="molecule type" value="Genomic_DNA"/>
</dbReference>
<feature type="region of interest" description="Disordered" evidence="1">
    <location>
        <begin position="55"/>
        <end position="104"/>
    </location>
</feature>
<name>A0A7R9D5U2_TIMPO</name>
<gene>
    <name evidence="2" type="ORF">TPSB3V08_LOCUS6487</name>
</gene>
<accession>A0A7R9D5U2</accession>